<dbReference type="EMBL" id="JACCFY010000001">
    <property type="protein sequence ID" value="NYJ78985.1"/>
    <property type="molecule type" value="Genomic_DNA"/>
</dbReference>
<organism evidence="2 3">
    <name type="scientific">Nesterenkonia xinjiangensis</name>
    <dbReference type="NCBI Taxonomy" id="225327"/>
    <lineage>
        <taxon>Bacteria</taxon>
        <taxon>Bacillati</taxon>
        <taxon>Actinomycetota</taxon>
        <taxon>Actinomycetes</taxon>
        <taxon>Micrococcales</taxon>
        <taxon>Micrococcaceae</taxon>
        <taxon>Nesterenkonia</taxon>
    </lineage>
</organism>
<proteinExistence type="predicted"/>
<feature type="region of interest" description="Disordered" evidence="1">
    <location>
        <begin position="240"/>
        <end position="259"/>
    </location>
</feature>
<evidence type="ECO:0008006" key="4">
    <source>
        <dbReference type="Google" id="ProtNLM"/>
    </source>
</evidence>
<gene>
    <name evidence="2" type="ORF">HNR09_002396</name>
</gene>
<sequence>MTDHGDGIPAHPLCPHRFSARPEAMVDFLQTLGMRPRFAQHGDSFGVLAAAAGLIAVHALDPDDAAVAGASHGETQLVFLAEDARHTAGRLQEDGLRSMWWDARRGRHAGVTGPHGEGVWFTEDAGHYRQRELLESPLTPRLTVVAVRSSHALQADVSFFAHLGYAPAPGAAAGDWLPLAVPNAPSGMIGLHASDDEQPVSALASPSGESNPAGHTALVDLGFLTTEEIPELAARLTAAGHPAERVEGPGPALTVRDPDGRSLMIYEA</sequence>
<dbReference type="Proteomes" id="UP000535437">
    <property type="component" value="Unassembled WGS sequence"/>
</dbReference>
<dbReference type="Gene3D" id="3.10.180.10">
    <property type="entry name" value="2,3-Dihydroxybiphenyl 1,2-Dioxygenase, domain 1"/>
    <property type="match status" value="1"/>
</dbReference>
<keyword evidence="3" id="KW-1185">Reference proteome</keyword>
<evidence type="ECO:0000256" key="1">
    <source>
        <dbReference type="SAM" id="MobiDB-lite"/>
    </source>
</evidence>
<dbReference type="SUPFAM" id="SSF54593">
    <property type="entry name" value="Glyoxalase/Bleomycin resistance protein/Dihydroxybiphenyl dioxygenase"/>
    <property type="match status" value="2"/>
</dbReference>
<reference evidence="2 3" key="1">
    <citation type="submission" date="2020-07" db="EMBL/GenBank/DDBJ databases">
        <title>Sequencing the genomes of 1000 actinobacteria strains.</title>
        <authorList>
            <person name="Klenk H.-P."/>
        </authorList>
    </citation>
    <scope>NUCLEOTIDE SEQUENCE [LARGE SCALE GENOMIC DNA]</scope>
    <source>
        <strain evidence="2 3">DSM 15475</strain>
    </source>
</reference>
<comment type="caution">
    <text evidence="2">The sequence shown here is derived from an EMBL/GenBank/DDBJ whole genome shotgun (WGS) entry which is preliminary data.</text>
</comment>
<dbReference type="AlphaFoldDB" id="A0A7Z0GN68"/>
<accession>A0A7Z0GN68</accession>
<evidence type="ECO:0000313" key="2">
    <source>
        <dbReference type="EMBL" id="NYJ78985.1"/>
    </source>
</evidence>
<name>A0A7Z0GN68_9MICC</name>
<protein>
    <recommendedName>
        <fullName evidence="4">Glyoxalase-like domain-containing protein</fullName>
    </recommendedName>
</protein>
<evidence type="ECO:0000313" key="3">
    <source>
        <dbReference type="Proteomes" id="UP000535437"/>
    </source>
</evidence>
<dbReference type="InterPro" id="IPR029068">
    <property type="entry name" value="Glyas_Bleomycin-R_OHBP_Dase"/>
</dbReference>
<dbReference type="RefSeq" id="WP_179542266.1">
    <property type="nucleotide sequence ID" value="NZ_BAAALL010000001.1"/>
</dbReference>